<dbReference type="VEuPathDB" id="TriTrypDB:BCY84_17179"/>
<evidence type="ECO:0000313" key="6">
    <source>
        <dbReference type="EMBL" id="PWU93779.1"/>
    </source>
</evidence>
<dbReference type="VEuPathDB" id="TriTrypDB:TcCLB.506789.120"/>
<dbReference type="AlphaFoldDB" id="A0A2V2VBQ7"/>
<dbReference type="InterPro" id="IPR025714">
    <property type="entry name" value="Methyltranfer_dom"/>
</dbReference>
<evidence type="ECO:0000256" key="1">
    <source>
        <dbReference type="ARBA" id="ARBA00008361"/>
    </source>
</evidence>
<evidence type="ECO:0000256" key="2">
    <source>
        <dbReference type="ARBA" id="ARBA00022603"/>
    </source>
</evidence>
<dbReference type="EMBL" id="PRFA01000033">
    <property type="protein sequence ID" value="PWU93065.1"/>
    <property type="molecule type" value="Genomic_DNA"/>
</dbReference>
<dbReference type="VEuPathDB" id="TriTrypDB:TCSYLVIO_001989"/>
<dbReference type="GO" id="GO:0008168">
    <property type="term" value="F:methyltransferase activity"/>
    <property type="evidence" value="ECO:0007669"/>
    <property type="project" value="UniProtKB-KW"/>
</dbReference>
<dbReference type="OrthoDB" id="411785at2759"/>
<dbReference type="Proteomes" id="UP000246121">
    <property type="component" value="Unassembled WGS sequence"/>
</dbReference>
<dbReference type="SUPFAM" id="SSF53335">
    <property type="entry name" value="S-adenosyl-L-methionine-dependent methyltransferases"/>
    <property type="match status" value="1"/>
</dbReference>
<dbReference type="VEuPathDB" id="TriTrypDB:TcG_05236"/>
<dbReference type="VEuPathDB" id="TriTrypDB:C4B63_33g10"/>
<dbReference type="VEuPathDB" id="TriTrypDB:TcCL_ESM12315"/>
<comment type="caution">
    <text evidence="6">The sequence shown here is derived from an EMBL/GenBank/DDBJ whole genome shotgun (WGS) entry which is preliminary data.</text>
</comment>
<dbReference type="Gene3D" id="3.40.50.150">
    <property type="entry name" value="Vaccinia Virus protein VP39"/>
    <property type="match status" value="1"/>
</dbReference>
<dbReference type="VEuPathDB" id="TriTrypDB:TcCLB.508389.10"/>
<dbReference type="VEuPathDB" id="TriTrypDB:C4B63_29g6"/>
<organism evidence="6 7">
    <name type="scientific">Trypanosoma cruzi</name>
    <dbReference type="NCBI Taxonomy" id="5693"/>
    <lineage>
        <taxon>Eukaryota</taxon>
        <taxon>Discoba</taxon>
        <taxon>Euglenozoa</taxon>
        <taxon>Kinetoplastea</taxon>
        <taxon>Metakinetoplastina</taxon>
        <taxon>Trypanosomatida</taxon>
        <taxon>Trypanosomatidae</taxon>
        <taxon>Trypanosoma</taxon>
        <taxon>Schizotrypanum</taxon>
    </lineage>
</organism>
<dbReference type="FunFam" id="3.40.50.150:FF:000363">
    <property type="entry name" value="Methyltransferase domain containing protein"/>
    <property type="match status" value="1"/>
</dbReference>
<dbReference type="CDD" id="cd02440">
    <property type="entry name" value="AdoMet_MTases"/>
    <property type="match status" value="1"/>
</dbReference>
<dbReference type="InterPro" id="IPR029063">
    <property type="entry name" value="SAM-dependent_MTases_sf"/>
</dbReference>
<proteinExistence type="inferred from homology"/>
<keyword evidence="3" id="KW-0808">Transferase</keyword>
<dbReference type="VEuPathDB" id="TriTrypDB:Tc_MARK_7522"/>
<evidence type="ECO:0000259" key="4">
    <source>
        <dbReference type="Pfam" id="PF13847"/>
    </source>
</evidence>
<dbReference type="PANTHER" id="PTHR12176">
    <property type="entry name" value="SAM-DEPENDENT METHYLTRANSFERASE SUPERFAMILY PROTEIN"/>
    <property type="match status" value="1"/>
</dbReference>
<protein>
    <recommendedName>
        <fullName evidence="4">Methyltransferase domain-containing protein</fullName>
    </recommendedName>
</protein>
<dbReference type="GO" id="GO:0032259">
    <property type="term" value="P:methylation"/>
    <property type="evidence" value="ECO:0007669"/>
    <property type="project" value="UniProtKB-KW"/>
</dbReference>
<dbReference type="VEuPathDB" id="TriTrypDB:C3747_26g262"/>
<dbReference type="VEuPathDB" id="TriTrypDB:ECC02_006159"/>
<name>A0A2V2VBQ7_TRYCR</name>
<sequence length="264" mass="30189">MSKYADPDYWEERYRSNDTTYDWYVPFDSLEPILRPLLQPPEQVRVLMVGCGNSRLSASLYDELNIRKITNVDVSPTVIAQMERRCKNMTEMQWICCDLVNTSPEKLLAIFCPNDYLFDFIIDKGFIDAILGGHNSFHNVYTVTKNLSRLLKKGGRFLSVSYGSPETRLDHFRRRRLFFDVEHKAIEKPMFNSTTTTTGHYHVYIMTKLGEKQTAAAVGDAGAALDGTTVSGDSDDDEDDFYDRFMMQTTSPTMAADPSRIHTL</sequence>
<evidence type="ECO:0000256" key="3">
    <source>
        <dbReference type="ARBA" id="ARBA00022679"/>
    </source>
</evidence>
<dbReference type="InterPro" id="IPR051419">
    <property type="entry name" value="Lys/N-term_MeTrsfase_sf"/>
</dbReference>
<dbReference type="EMBL" id="PRFA01000029">
    <property type="protein sequence ID" value="PWU93779.1"/>
    <property type="molecule type" value="Genomic_DNA"/>
</dbReference>
<feature type="domain" description="Methyltransferase" evidence="4">
    <location>
        <begin position="43"/>
        <end position="163"/>
    </location>
</feature>
<reference evidence="6 7" key="1">
    <citation type="journal article" date="2018" name="Microb. Genom.">
        <title>Expanding an expanded genome: long-read sequencing of Trypanosoma cruzi.</title>
        <authorList>
            <person name="Berna L."/>
            <person name="Rodriguez M."/>
            <person name="Chiribao M.L."/>
            <person name="Parodi-Talice A."/>
            <person name="Pita S."/>
            <person name="Rijo G."/>
            <person name="Alvarez-Valin F."/>
            <person name="Robello C."/>
        </authorList>
    </citation>
    <scope>NUCLEOTIDE SEQUENCE [LARGE SCALE GENOMIC DNA]</scope>
    <source>
        <strain evidence="6 7">Dm28c</strain>
    </source>
</reference>
<keyword evidence="2" id="KW-0489">Methyltransferase</keyword>
<dbReference type="VEuPathDB" id="TriTrypDB:TcBrA4_0043640"/>
<evidence type="ECO:0000313" key="7">
    <source>
        <dbReference type="Proteomes" id="UP000246121"/>
    </source>
</evidence>
<evidence type="ECO:0000313" key="5">
    <source>
        <dbReference type="EMBL" id="PWU93065.1"/>
    </source>
</evidence>
<accession>A0A2V2VBQ7</accession>
<dbReference type="Pfam" id="PF13847">
    <property type="entry name" value="Methyltransf_31"/>
    <property type="match status" value="1"/>
</dbReference>
<comment type="similarity">
    <text evidence="1">Belongs to the methyltransferase superfamily.</text>
</comment>
<gene>
    <name evidence="6" type="ORF">C4B63_29g6</name>
    <name evidence="5" type="ORF">C4B63_33g10</name>
</gene>
<dbReference type="PANTHER" id="PTHR12176:SF74">
    <property type="entry name" value="METHYLTRANSFERASE DOMAIN-CONTAINING PROTEIN"/>
    <property type="match status" value="1"/>
</dbReference>